<dbReference type="Proteomes" id="UP000076874">
    <property type="component" value="Unassembled WGS sequence"/>
</dbReference>
<dbReference type="AlphaFoldDB" id="A0A168AAL8"/>
<dbReference type="InterPro" id="IPR002347">
    <property type="entry name" value="SDR_fam"/>
</dbReference>
<dbReference type="SUPFAM" id="SSF51735">
    <property type="entry name" value="NAD(P)-binding Rossmann-fold domains"/>
    <property type="match status" value="1"/>
</dbReference>
<dbReference type="InterPro" id="IPR036291">
    <property type="entry name" value="NAD(P)-bd_dom_sf"/>
</dbReference>
<dbReference type="OrthoDB" id="2898509at2759"/>
<organism evidence="2 3">
    <name type="scientific">Niveomyces insectorum RCEF 264</name>
    <dbReference type="NCBI Taxonomy" id="1081102"/>
    <lineage>
        <taxon>Eukaryota</taxon>
        <taxon>Fungi</taxon>
        <taxon>Dikarya</taxon>
        <taxon>Ascomycota</taxon>
        <taxon>Pezizomycotina</taxon>
        <taxon>Sordariomycetes</taxon>
        <taxon>Hypocreomycetidae</taxon>
        <taxon>Hypocreales</taxon>
        <taxon>Cordycipitaceae</taxon>
        <taxon>Niveomyces</taxon>
    </lineage>
</organism>
<protein>
    <submittedName>
        <fullName evidence="2">NAD(P)-binding domain protein</fullName>
    </submittedName>
</protein>
<dbReference type="STRING" id="1081102.A0A168AAL8"/>
<sequence length="324" mass="34667">MVALSVVRASNALIGTALPPGLVAVFVGGTSGIGEVSVKAFAKYANRPRVYIVGRSQTAADRIVAECKSLSPLGEFHFIKADVSLIRKVDELCAELKAKEQALNLLFLSAGAPSLDRAQHLHLLAVLNYYARFRIISNLLPLLQHAPSLRRIVTVGGGGLEGQLDMDDLEALRVPPPDLRGHLTTLITLGLEALARNAPEVSIVHDYPGTVKTPLLNGMPKEALRNLEFVPLEECGERHVYLATSARYPPRSGQGVGLRLDGEPEVSVGSNGDVGSGLYSVGKDGEGLSPETLKFLAVLRGKGTVDTILQHTEAVYKRITETKA</sequence>
<dbReference type="GO" id="GO:0016491">
    <property type="term" value="F:oxidoreductase activity"/>
    <property type="evidence" value="ECO:0007669"/>
    <property type="project" value="UniProtKB-KW"/>
</dbReference>
<evidence type="ECO:0000313" key="2">
    <source>
        <dbReference type="EMBL" id="OAA68485.1"/>
    </source>
</evidence>
<evidence type="ECO:0000313" key="3">
    <source>
        <dbReference type="Proteomes" id="UP000076874"/>
    </source>
</evidence>
<gene>
    <name evidence="2" type="ORF">SPI_00680</name>
</gene>
<dbReference type="Gene3D" id="3.40.50.720">
    <property type="entry name" value="NAD(P)-binding Rossmann-like Domain"/>
    <property type="match status" value="1"/>
</dbReference>
<accession>A0A168AAL8</accession>
<comment type="caution">
    <text evidence="2">The sequence shown here is derived from an EMBL/GenBank/DDBJ whole genome shotgun (WGS) entry which is preliminary data.</text>
</comment>
<dbReference type="PANTHER" id="PTHR47534:SF3">
    <property type="entry name" value="ALCOHOL DEHYDROGENASE-LIKE C-TERMINAL DOMAIN-CONTAINING PROTEIN"/>
    <property type="match status" value="1"/>
</dbReference>
<evidence type="ECO:0000256" key="1">
    <source>
        <dbReference type="ARBA" id="ARBA00023002"/>
    </source>
</evidence>
<reference evidence="2 3" key="1">
    <citation type="journal article" date="2016" name="Genome Biol. Evol.">
        <title>Divergent and convergent evolution of fungal pathogenicity.</title>
        <authorList>
            <person name="Shang Y."/>
            <person name="Xiao G."/>
            <person name="Zheng P."/>
            <person name="Cen K."/>
            <person name="Zhan S."/>
            <person name="Wang C."/>
        </authorList>
    </citation>
    <scope>NUCLEOTIDE SEQUENCE [LARGE SCALE GENOMIC DNA]</scope>
    <source>
        <strain evidence="2 3">RCEF 264</strain>
    </source>
</reference>
<name>A0A168AAL8_9HYPO</name>
<dbReference type="Pfam" id="PF00106">
    <property type="entry name" value="adh_short"/>
    <property type="match status" value="1"/>
</dbReference>
<keyword evidence="1" id="KW-0560">Oxidoreductase</keyword>
<dbReference type="InterPro" id="IPR052228">
    <property type="entry name" value="Sec_Metab_Biosynth_Oxidored"/>
</dbReference>
<keyword evidence="3" id="KW-1185">Reference proteome</keyword>
<dbReference type="EMBL" id="AZHD01000001">
    <property type="protein sequence ID" value="OAA68485.1"/>
    <property type="molecule type" value="Genomic_DNA"/>
</dbReference>
<dbReference type="PANTHER" id="PTHR47534">
    <property type="entry name" value="YALI0E05731P"/>
    <property type="match status" value="1"/>
</dbReference>
<proteinExistence type="predicted"/>